<comment type="cofactor">
    <cofactor evidence="1">
        <name>Zn(2+)</name>
        <dbReference type="ChEBI" id="CHEBI:29105"/>
    </cofactor>
</comment>
<dbReference type="Proteomes" id="UP000445696">
    <property type="component" value="Unassembled WGS sequence"/>
</dbReference>
<proteinExistence type="inferred from homology"/>
<dbReference type="PANTHER" id="PTHR12756:SF11">
    <property type="entry name" value="CYTOSOLIC CARBOXYPEPTIDASE 1"/>
    <property type="match status" value="1"/>
</dbReference>
<dbReference type="PROSITE" id="PS52035">
    <property type="entry name" value="PEPTIDASE_M14"/>
    <property type="match status" value="1"/>
</dbReference>
<dbReference type="Gene3D" id="3.40.630.10">
    <property type="entry name" value="Zn peptidases"/>
    <property type="match status" value="1"/>
</dbReference>
<accession>A0A845MJ28</accession>
<dbReference type="PANTHER" id="PTHR12756">
    <property type="entry name" value="CYTOSOLIC CARBOXYPEPTIDASE"/>
    <property type="match status" value="1"/>
</dbReference>
<feature type="active site" description="Proton donor/acceptor" evidence="2">
    <location>
        <position position="336"/>
    </location>
</feature>
<evidence type="ECO:0000256" key="1">
    <source>
        <dbReference type="ARBA" id="ARBA00001947"/>
    </source>
</evidence>
<protein>
    <recommendedName>
        <fullName evidence="3">Peptidase M14 domain-containing protein</fullName>
    </recommendedName>
</protein>
<dbReference type="CDD" id="cd06234">
    <property type="entry name" value="M14_PaCCP-like"/>
    <property type="match status" value="1"/>
</dbReference>
<dbReference type="RefSeq" id="WP_161340844.1">
    <property type="nucleotide sequence ID" value="NZ_JBHSDG010000003.1"/>
</dbReference>
<dbReference type="GO" id="GO:0008270">
    <property type="term" value="F:zinc ion binding"/>
    <property type="evidence" value="ECO:0007669"/>
    <property type="project" value="InterPro"/>
</dbReference>
<dbReference type="GO" id="GO:0006508">
    <property type="term" value="P:proteolysis"/>
    <property type="evidence" value="ECO:0007669"/>
    <property type="project" value="InterPro"/>
</dbReference>
<keyword evidence="5" id="KW-1185">Reference proteome</keyword>
<name>A0A845MJ28_9PROT</name>
<dbReference type="Gene3D" id="2.60.40.3120">
    <property type="match status" value="1"/>
</dbReference>
<feature type="domain" description="Peptidase M14" evidence="3">
    <location>
        <begin position="105"/>
        <end position="375"/>
    </location>
</feature>
<evidence type="ECO:0000259" key="3">
    <source>
        <dbReference type="PROSITE" id="PS52035"/>
    </source>
</evidence>
<sequence>MIHINSAFDGGNIICDACADPADIRLRIRPDTKAEFLQWFYFRLNGARDTECTMRLTNAKDCSYTAGWDGYRAVASYDWENWFRIDTEYRDGELLLRHRPELDTVYYAYFAPYSMDRHASLIARAGQSPRVVHNVLGQTVEGQDIDLLTIGEPRTNKRNFWLIARQHPGETMAEWWMDGFLDRLLDPSDAVSNALLDRSVFHVVPNMNPDGSRSGHLRTNAAGANLNREWSDPDMSRSPEVYLVRERMRETGVDLCIDVHGDEALPHNFIAGAQGIPGWNAQRDMLLTDFKRTWQQINPDFQTRHGYPIAKKGAANMTICVNHVSEYFGCLAMTLEMPFKDTADRPDLEFGWSPQRAQKLGKSVIDVVYRLFDRLVGTTAATAPSNSID</sequence>
<dbReference type="InterPro" id="IPR000834">
    <property type="entry name" value="Peptidase_M14"/>
</dbReference>
<dbReference type="InterPro" id="IPR040626">
    <property type="entry name" value="Pepdidase_M14_N"/>
</dbReference>
<organism evidence="4 5">
    <name type="scientific">Sneathiella chungangensis</name>
    <dbReference type="NCBI Taxonomy" id="1418234"/>
    <lineage>
        <taxon>Bacteria</taxon>
        <taxon>Pseudomonadati</taxon>
        <taxon>Pseudomonadota</taxon>
        <taxon>Alphaproteobacteria</taxon>
        <taxon>Sneathiellales</taxon>
        <taxon>Sneathiellaceae</taxon>
        <taxon>Sneathiella</taxon>
    </lineage>
</organism>
<evidence type="ECO:0000313" key="5">
    <source>
        <dbReference type="Proteomes" id="UP000445696"/>
    </source>
</evidence>
<dbReference type="SMART" id="SM00631">
    <property type="entry name" value="Zn_pept"/>
    <property type="match status" value="1"/>
</dbReference>
<dbReference type="InterPro" id="IPR050821">
    <property type="entry name" value="Cytosolic_carboxypeptidase"/>
</dbReference>
<evidence type="ECO:0000256" key="2">
    <source>
        <dbReference type="PROSITE-ProRule" id="PRU01379"/>
    </source>
</evidence>
<comment type="caution">
    <text evidence="4">The sequence shown here is derived from an EMBL/GenBank/DDBJ whole genome shotgun (WGS) entry which is preliminary data.</text>
</comment>
<comment type="similarity">
    <text evidence="2">Belongs to the peptidase M14 family.</text>
</comment>
<dbReference type="AlphaFoldDB" id="A0A845MJ28"/>
<dbReference type="OrthoDB" id="5490902at2"/>
<evidence type="ECO:0000313" key="4">
    <source>
        <dbReference type="EMBL" id="MZR23751.1"/>
    </source>
</evidence>
<dbReference type="Pfam" id="PF18027">
    <property type="entry name" value="Pepdidase_M14_N"/>
    <property type="match status" value="1"/>
</dbReference>
<reference evidence="4 5" key="1">
    <citation type="journal article" date="2014" name="Int. J. Syst. Evol. Microbiol.">
        <title>Sneathiella chungangensis sp. nov., isolated from a marine sand, and emended description of the genus Sneathiella.</title>
        <authorList>
            <person name="Siamphan C."/>
            <person name="Kim H."/>
            <person name="Lee J.S."/>
            <person name="Kim W."/>
        </authorList>
    </citation>
    <scope>NUCLEOTIDE SEQUENCE [LARGE SCALE GENOMIC DNA]</scope>
    <source>
        <strain evidence="4 5">KCTC 32476</strain>
    </source>
</reference>
<dbReference type="SUPFAM" id="SSF53187">
    <property type="entry name" value="Zn-dependent exopeptidases"/>
    <property type="match status" value="1"/>
</dbReference>
<dbReference type="GO" id="GO:0004181">
    <property type="term" value="F:metallocarboxypeptidase activity"/>
    <property type="evidence" value="ECO:0007669"/>
    <property type="project" value="InterPro"/>
</dbReference>
<dbReference type="Pfam" id="PF00246">
    <property type="entry name" value="Peptidase_M14"/>
    <property type="match status" value="1"/>
</dbReference>
<gene>
    <name evidence="4" type="ORF">GQF03_15545</name>
</gene>
<dbReference type="EMBL" id="WTVA01000015">
    <property type="protein sequence ID" value="MZR23751.1"/>
    <property type="molecule type" value="Genomic_DNA"/>
</dbReference>